<feature type="transmembrane region" description="Helical" evidence="6">
    <location>
        <begin position="257"/>
        <end position="282"/>
    </location>
</feature>
<feature type="transmembrane region" description="Helical" evidence="6">
    <location>
        <begin position="166"/>
        <end position="190"/>
    </location>
</feature>
<sequence>MVRQECTEVGPYCPVEYTVLSYYPNLAVNVVLCVGFGLCALGIIGVGVWKKTWGYSAALAAGCILEMVGYVGRIQLHSNPWDSKAFETQICAIILAPTLICISIYLILKHITMSVNPALSRIRPRLYPIIFVPADISCLVLQATGGSMAAVASSGNLDLLLAGDRVIIAGIALQVVVLGCFALMCFDYWLRARKWVKTEEATAKAKALWMNKRFRIFCYAVSGALGGILIRCIYRIAEMAGGWGSPIMQDEPSFIVLEGFMILIPVILLTIFQPGLLFPAMAERESLRFEKKSKNEQPVVSSNATPEDLEHVKPQRLEKSSV</sequence>
<dbReference type="OrthoDB" id="3358017at2759"/>
<evidence type="ECO:0000256" key="3">
    <source>
        <dbReference type="ARBA" id="ARBA00022989"/>
    </source>
</evidence>
<dbReference type="PANTHER" id="PTHR31465:SF8">
    <property type="entry name" value="DOMAIN PROTEIN, PUTATIVE (AFU_ORTHOLOGUE AFUA_6G14140)-RELATED"/>
    <property type="match status" value="1"/>
</dbReference>
<dbReference type="FunCoup" id="A0A1Y2E0R8">
    <property type="interactions" value="36"/>
</dbReference>
<feature type="transmembrane region" description="Helical" evidence="6">
    <location>
        <begin position="129"/>
        <end position="154"/>
    </location>
</feature>
<dbReference type="RefSeq" id="XP_040716295.1">
    <property type="nucleotide sequence ID" value="XM_040857568.1"/>
</dbReference>
<gene>
    <name evidence="7" type="ORF">BCR38DRAFT_391258</name>
</gene>
<evidence type="ECO:0000313" key="7">
    <source>
        <dbReference type="EMBL" id="ORY65143.1"/>
    </source>
</evidence>
<reference evidence="7 8" key="1">
    <citation type="submission" date="2016-07" db="EMBL/GenBank/DDBJ databases">
        <title>Pervasive Adenine N6-methylation of Active Genes in Fungi.</title>
        <authorList>
            <consortium name="DOE Joint Genome Institute"/>
            <person name="Mondo S.J."/>
            <person name="Dannebaum R.O."/>
            <person name="Kuo R.C."/>
            <person name="Labutti K."/>
            <person name="Haridas S."/>
            <person name="Kuo A."/>
            <person name="Salamov A."/>
            <person name="Ahrendt S.R."/>
            <person name="Lipzen A."/>
            <person name="Sullivan W."/>
            <person name="Andreopoulos W.B."/>
            <person name="Clum A."/>
            <person name="Lindquist E."/>
            <person name="Daum C."/>
            <person name="Ramamoorthy G.K."/>
            <person name="Gryganskyi A."/>
            <person name="Culley D."/>
            <person name="Magnuson J.K."/>
            <person name="James T.Y."/>
            <person name="O'Malley M.A."/>
            <person name="Stajich J.E."/>
            <person name="Spatafora J.W."/>
            <person name="Visel A."/>
            <person name="Grigoriev I.V."/>
        </authorList>
    </citation>
    <scope>NUCLEOTIDE SEQUENCE [LARGE SCALE GENOMIC DNA]</scope>
    <source>
        <strain evidence="7 8">CBS 129021</strain>
    </source>
</reference>
<dbReference type="STRING" id="1141098.A0A1Y2E0R8"/>
<feature type="transmembrane region" description="Helical" evidence="6">
    <location>
        <begin position="86"/>
        <end position="108"/>
    </location>
</feature>
<dbReference type="EMBL" id="MCFJ01000006">
    <property type="protein sequence ID" value="ORY65143.1"/>
    <property type="molecule type" value="Genomic_DNA"/>
</dbReference>
<feature type="region of interest" description="Disordered" evidence="5">
    <location>
        <begin position="289"/>
        <end position="322"/>
    </location>
</feature>
<keyword evidence="3 6" id="KW-1133">Transmembrane helix</keyword>
<evidence type="ECO:0000256" key="4">
    <source>
        <dbReference type="ARBA" id="ARBA00023136"/>
    </source>
</evidence>
<dbReference type="InterPro" id="IPR007568">
    <property type="entry name" value="RTA1"/>
</dbReference>
<protein>
    <submittedName>
        <fullName evidence="7">RTA1 like protein</fullName>
    </submittedName>
</protein>
<dbReference type="InParanoid" id="A0A1Y2E0R8"/>
<evidence type="ECO:0000256" key="1">
    <source>
        <dbReference type="ARBA" id="ARBA00004141"/>
    </source>
</evidence>
<feature type="compositionally biased region" description="Basic and acidic residues" evidence="5">
    <location>
        <begin position="308"/>
        <end position="322"/>
    </location>
</feature>
<dbReference type="GeneID" id="63773780"/>
<dbReference type="Pfam" id="PF04479">
    <property type="entry name" value="RTA1"/>
    <property type="match status" value="1"/>
</dbReference>
<dbReference type="Proteomes" id="UP000193689">
    <property type="component" value="Unassembled WGS sequence"/>
</dbReference>
<evidence type="ECO:0000256" key="2">
    <source>
        <dbReference type="ARBA" id="ARBA00022692"/>
    </source>
</evidence>
<evidence type="ECO:0000313" key="8">
    <source>
        <dbReference type="Proteomes" id="UP000193689"/>
    </source>
</evidence>
<feature type="compositionally biased region" description="Polar residues" evidence="5">
    <location>
        <begin position="296"/>
        <end position="305"/>
    </location>
</feature>
<dbReference type="AlphaFoldDB" id="A0A1Y2E0R8"/>
<feature type="transmembrane region" description="Helical" evidence="6">
    <location>
        <begin position="53"/>
        <end position="74"/>
    </location>
</feature>
<evidence type="ECO:0000256" key="6">
    <source>
        <dbReference type="SAM" id="Phobius"/>
    </source>
</evidence>
<organism evidence="7 8">
    <name type="scientific">Pseudomassariella vexata</name>
    <dbReference type="NCBI Taxonomy" id="1141098"/>
    <lineage>
        <taxon>Eukaryota</taxon>
        <taxon>Fungi</taxon>
        <taxon>Dikarya</taxon>
        <taxon>Ascomycota</taxon>
        <taxon>Pezizomycotina</taxon>
        <taxon>Sordariomycetes</taxon>
        <taxon>Xylariomycetidae</taxon>
        <taxon>Amphisphaeriales</taxon>
        <taxon>Pseudomassariaceae</taxon>
        <taxon>Pseudomassariella</taxon>
    </lineage>
</organism>
<comment type="caution">
    <text evidence="7">The sequence shown here is derived from an EMBL/GenBank/DDBJ whole genome shotgun (WGS) entry which is preliminary data.</text>
</comment>
<evidence type="ECO:0000256" key="5">
    <source>
        <dbReference type="SAM" id="MobiDB-lite"/>
    </source>
</evidence>
<accession>A0A1Y2E0R8</accession>
<feature type="transmembrane region" description="Helical" evidence="6">
    <location>
        <begin position="26"/>
        <end position="46"/>
    </location>
</feature>
<comment type="subcellular location">
    <subcellularLocation>
        <location evidence="1">Membrane</location>
        <topology evidence="1">Multi-pass membrane protein</topology>
    </subcellularLocation>
</comment>
<keyword evidence="2 6" id="KW-0812">Transmembrane</keyword>
<name>A0A1Y2E0R8_9PEZI</name>
<feature type="transmembrane region" description="Helical" evidence="6">
    <location>
        <begin position="216"/>
        <end position="237"/>
    </location>
</feature>
<dbReference type="GO" id="GO:0005886">
    <property type="term" value="C:plasma membrane"/>
    <property type="evidence" value="ECO:0007669"/>
    <property type="project" value="TreeGrafter"/>
</dbReference>
<keyword evidence="4 6" id="KW-0472">Membrane</keyword>
<keyword evidence="8" id="KW-1185">Reference proteome</keyword>
<dbReference type="PANTHER" id="PTHR31465">
    <property type="entry name" value="PROTEIN RTA1-RELATED"/>
    <property type="match status" value="1"/>
</dbReference>
<proteinExistence type="predicted"/>
<dbReference type="GO" id="GO:0000324">
    <property type="term" value="C:fungal-type vacuole"/>
    <property type="evidence" value="ECO:0007669"/>
    <property type="project" value="TreeGrafter"/>
</dbReference>